<keyword evidence="1" id="KW-0812">Transmembrane</keyword>
<evidence type="ECO:0000313" key="2">
    <source>
        <dbReference type="EMBL" id="BBO80150.1"/>
    </source>
</evidence>
<keyword evidence="1" id="KW-0472">Membrane</keyword>
<evidence type="ECO:0000256" key="1">
    <source>
        <dbReference type="SAM" id="Phobius"/>
    </source>
</evidence>
<accession>A0A5K7ZNH9</accession>
<protein>
    <recommendedName>
        <fullName evidence="4">Type II secretion system protein GspN</fullName>
    </recommendedName>
</protein>
<gene>
    <name evidence="2" type="ORF">DSCO28_07160</name>
</gene>
<organism evidence="2 3">
    <name type="scientific">Desulfosarcina ovata subsp. sediminis</name>
    <dbReference type="NCBI Taxonomy" id="885957"/>
    <lineage>
        <taxon>Bacteria</taxon>
        <taxon>Pseudomonadati</taxon>
        <taxon>Thermodesulfobacteriota</taxon>
        <taxon>Desulfobacteria</taxon>
        <taxon>Desulfobacterales</taxon>
        <taxon>Desulfosarcinaceae</taxon>
        <taxon>Desulfosarcina</taxon>
    </lineage>
</organism>
<proteinExistence type="predicted"/>
<sequence>MLSMKAIFGYLAYALGAVVLFVYLLFPDQTVTAYLQSRLASVDPALKITAADVRPTLPPGLKMNAADIDKAGHRVVHIDKARITPELRSLLQPDKQLRFAASLADGSIIGRTTITDRTSSGVQKIDADLDRIQLEKIDAVKQIESFSLVGELRGHVTYDGAREPDGMTNGRLTVARLRINLKTPFFGIADLLMEKTEAEFSMNRNNLRLSALTFEGPMAEGRISGIIEVRHPLSSSRLNLTGTAKPRPELLARLQESLAPDLINTRTLGTRGISFRIRGTIDNPDLSMR</sequence>
<dbReference type="NCBIfam" id="TIGR04411">
    <property type="entry name" value="T2SS_GspN_Lepto"/>
    <property type="match status" value="1"/>
</dbReference>
<reference evidence="2 3" key="1">
    <citation type="submission" date="2019-11" db="EMBL/GenBank/DDBJ databases">
        <title>Comparative genomics of hydrocarbon-degrading Desulfosarcina strains.</title>
        <authorList>
            <person name="Watanabe M."/>
            <person name="Kojima H."/>
            <person name="Fukui M."/>
        </authorList>
    </citation>
    <scope>NUCLEOTIDE SEQUENCE [LARGE SCALE GENOMIC DNA]</scope>
    <source>
        <strain evidence="2 3">28bB2T</strain>
    </source>
</reference>
<name>A0A5K7ZNH9_9BACT</name>
<dbReference type="AlphaFoldDB" id="A0A5K7ZNH9"/>
<dbReference type="InterPro" id="IPR030925">
    <property type="entry name" value="T2SS_GspN_Lepto"/>
</dbReference>
<keyword evidence="1" id="KW-1133">Transmembrane helix</keyword>
<evidence type="ECO:0008006" key="4">
    <source>
        <dbReference type="Google" id="ProtNLM"/>
    </source>
</evidence>
<dbReference type="EMBL" id="AP021876">
    <property type="protein sequence ID" value="BBO80150.1"/>
    <property type="molecule type" value="Genomic_DNA"/>
</dbReference>
<evidence type="ECO:0000313" key="3">
    <source>
        <dbReference type="Proteomes" id="UP000425960"/>
    </source>
</evidence>
<dbReference type="RefSeq" id="WP_155321173.1">
    <property type="nucleotide sequence ID" value="NZ_AP021876.1"/>
</dbReference>
<dbReference type="Proteomes" id="UP000425960">
    <property type="component" value="Chromosome"/>
</dbReference>
<feature type="transmembrane region" description="Helical" evidence="1">
    <location>
        <begin position="7"/>
        <end position="26"/>
    </location>
</feature>
<dbReference type="KEGG" id="dov:DSCO28_07160"/>